<keyword evidence="5" id="KW-1185">Reference proteome</keyword>
<dbReference type="GeneID" id="119736551"/>
<dbReference type="FunFam" id="2.60.120.260:FF:000002">
    <property type="entry name" value="Coagulation factor VIII"/>
    <property type="match status" value="1"/>
</dbReference>
<dbReference type="OrthoDB" id="5985199at2759"/>
<protein>
    <recommendedName>
        <fullName evidence="3">F5/8 type C domain-containing protein</fullName>
    </recommendedName>
</protein>
<dbReference type="Gene3D" id="2.60.120.260">
    <property type="entry name" value="Galactose-binding domain-like"/>
    <property type="match status" value="1"/>
</dbReference>
<dbReference type="InterPro" id="IPR008979">
    <property type="entry name" value="Galactose-bd-like_sf"/>
</dbReference>
<dbReference type="PROSITE" id="PS01285">
    <property type="entry name" value="FA58C_1"/>
    <property type="match status" value="1"/>
</dbReference>
<evidence type="ECO:0000259" key="3">
    <source>
        <dbReference type="PROSITE" id="PS50022"/>
    </source>
</evidence>
<dbReference type="EnsemblMetazoa" id="XM_038210565.1">
    <property type="protein sequence ID" value="XP_038066493.1"/>
    <property type="gene ID" value="LOC119736551"/>
</dbReference>
<dbReference type="InterPro" id="IPR000421">
    <property type="entry name" value="FA58C"/>
</dbReference>
<feature type="domain" description="F5/8 type C" evidence="3">
    <location>
        <begin position="1"/>
        <end position="146"/>
    </location>
</feature>
<dbReference type="AlphaFoldDB" id="A0A914AS61"/>
<dbReference type="PROSITE" id="PS01286">
    <property type="entry name" value="FA58C_2"/>
    <property type="match status" value="1"/>
</dbReference>
<dbReference type="RefSeq" id="XP_038066493.1">
    <property type="nucleotide sequence ID" value="XM_038210565.1"/>
</dbReference>
<evidence type="ECO:0000313" key="5">
    <source>
        <dbReference type="Proteomes" id="UP000887568"/>
    </source>
</evidence>
<organism evidence="4 5">
    <name type="scientific">Patiria miniata</name>
    <name type="common">Bat star</name>
    <name type="synonym">Asterina miniata</name>
    <dbReference type="NCBI Taxonomy" id="46514"/>
    <lineage>
        <taxon>Eukaryota</taxon>
        <taxon>Metazoa</taxon>
        <taxon>Echinodermata</taxon>
        <taxon>Eleutherozoa</taxon>
        <taxon>Asterozoa</taxon>
        <taxon>Asteroidea</taxon>
        <taxon>Valvatacea</taxon>
        <taxon>Valvatida</taxon>
        <taxon>Asterinidae</taxon>
        <taxon>Patiria</taxon>
    </lineage>
</organism>
<accession>A0A914AS61</accession>
<dbReference type="CDD" id="cd00057">
    <property type="entry name" value="FA58C"/>
    <property type="match status" value="1"/>
</dbReference>
<dbReference type="OMA" id="DSSCHEK"/>
<feature type="region of interest" description="Disordered" evidence="2">
    <location>
        <begin position="90"/>
        <end position="109"/>
    </location>
</feature>
<dbReference type="SUPFAM" id="SSF49785">
    <property type="entry name" value="Galactose-binding domain-like"/>
    <property type="match status" value="1"/>
</dbReference>
<name>A0A914AS61_PATMI</name>
<dbReference type="Proteomes" id="UP000887568">
    <property type="component" value="Unplaced"/>
</dbReference>
<reference evidence="4" key="1">
    <citation type="submission" date="2022-11" db="UniProtKB">
        <authorList>
            <consortium name="EnsemblMetazoa"/>
        </authorList>
    </citation>
    <scope>IDENTIFICATION</scope>
</reference>
<proteinExistence type="predicted"/>
<dbReference type="SMART" id="SM00231">
    <property type="entry name" value="FA58C"/>
    <property type="match status" value="1"/>
</dbReference>
<evidence type="ECO:0000256" key="1">
    <source>
        <dbReference type="ARBA" id="ARBA00023157"/>
    </source>
</evidence>
<dbReference type="PANTHER" id="PTHR24543">
    <property type="entry name" value="MULTICOPPER OXIDASE-RELATED"/>
    <property type="match status" value="1"/>
</dbReference>
<keyword evidence="1" id="KW-1015">Disulfide bond</keyword>
<evidence type="ECO:0000256" key="2">
    <source>
        <dbReference type="SAM" id="MobiDB-lite"/>
    </source>
</evidence>
<dbReference type="Pfam" id="PF00754">
    <property type="entry name" value="F5_F8_type_C"/>
    <property type="match status" value="1"/>
</dbReference>
<sequence length="150" mass="16550">MEDGRISDASITASSVLFNSAKYLPTRARLETLAGAWCNNGSSDANPWIQVDLGSHVTITGVITQGHGEGYTQWVTEFKVAYSDDGQEWTDVTDDGSSTPKKFPRNSDGDTHVTTTFPGAFQARFLRILPTQWNVYCCMRFEVLGCTNNE</sequence>
<evidence type="ECO:0000313" key="4">
    <source>
        <dbReference type="EnsemblMetazoa" id="XP_038066493.1"/>
    </source>
</evidence>
<dbReference type="PROSITE" id="PS50022">
    <property type="entry name" value="FA58C_3"/>
    <property type="match status" value="1"/>
</dbReference>